<dbReference type="InterPro" id="IPR011042">
    <property type="entry name" value="6-blade_b-propeller_TolB-like"/>
</dbReference>
<keyword evidence="2" id="KW-0645">Protease</keyword>
<dbReference type="Pfam" id="PF07676">
    <property type="entry name" value="PD40"/>
    <property type="match status" value="3"/>
</dbReference>
<reference evidence="5 6" key="2">
    <citation type="journal article" date="2016" name="Environ. Microbiol. Rep.">
        <title>Metagenomic evidence for the presence of phototrophic Gemmatimonadetes bacteria in diverse environments.</title>
        <authorList>
            <person name="Zeng Y."/>
            <person name="Baumbach J."/>
            <person name="Barbosa E.G."/>
            <person name="Azevedo V."/>
            <person name="Zhang C."/>
            <person name="Koblizek M."/>
        </authorList>
    </citation>
    <scope>NUCLEOTIDE SEQUENCE [LARGE SCALE GENOMIC DNA]</scope>
    <source>
        <strain evidence="5 6">AP64</strain>
    </source>
</reference>
<evidence type="ECO:0000259" key="4">
    <source>
        <dbReference type="Pfam" id="PF00326"/>
    </source>
</evidence>
<evidence type="ECO:0000256" key="2">
    <source>
        <dbReference type="ARBA" id="ARBA00022825"/>
    </source>
</evidence>
<dbReference type="eggNOG" id="COG0823">
    <property type="taxonomic scope" value="Bacteria"/>
</dbReference>
<evidence type="ECO:0000313" key="6">
    <source>
        <dbReference type="Proteomes" id="UP000076404"/>
    </source>
</evidence>
<dbReference type="KEGG" id="gph:GEMMAAP_02840"/>
<keyword evidence="6" id="KW-1185">Reference proteome</keyword>
<dbReference type="Gene3D" id="2.120.10.30">
    <property type="entry name" value="TolB, C-terminal domain"/>
    <property type="match status" value="2"/>
</dbReference>
<gene>
    <name evidence="5" type="ORF">GEMMAAP_02840</name>
</gene>
<dbReference type="RefSeq" id="WP_043580560.1">
    <property type="nucleotide sequence ID" value="NZ_CP011454.1"/>
</dbReference>
<feature type="signal peptide" evidence="3">
    <location>
        <begin position="1"/>
        <end position="19"/>
    </location>
</feature>
<evidence type="ECO:0000256" key="3">
    <source>
        <dbReference type="SAM" id="SignalP"/>
    </source>
</evidence>
<evidence type="ECO:0000256" key="1">
    <source>
        <dbReference type="ARBA" id="ARBA00022801"/>
    </source>
</evidence>
<dbReference type="SUPFAM" id="SSF82171">
    <property type="entry name" value="DPP6 N-terminal domain-like"/>
    <property type="match status" value="1"/>
</dbReference>
<dbReference type="eggNOG" id="COG1506">
    <property type="taxonomic scope" value="Bacteria"/>
</dbReference>
<reference evidence="5 6" key="1">
    <citation type="journal article" date="2014" name="Proc. Natl. Acad. Sci. U.S.A.">
        <title>Functional type 2 photosynthetic reaction centers found in the rare bacterial phylum Gemmatimonadetes.</title>
        <authorList>
            <person name="Zeng Y."/>
            <person name="Feng F."/>
            <person name="Medova H."/>
            <person name="Dean J."/>
            <person name="Koblizek M."/>
        </authorList>
    </citation>
    <scope>NUCLEOTIDE SEQUENCE [LARGE SCALE GENOMIC DNA]</scope>
    <source>
        <strain evidence="5 6">AP64</strain>
    </source>
</reference>
<dbReference type="GO" id="GO:0006508">
    <property type="term" value="P:proteolysis"/>
    <property type="evidence" value="ECO:0007669"/>
    <property type="project" value="InterPro"/>
</dbReference>
<dbReference type="Gene3D" id="3.40.50.1820">
    <property type="entry name" value="alpha/beta hydrolase"/>
    <property type="match status" value="1"/>
</dbReference>
<dbReference type="InterPro" id="IPR011659">
    <property type="entry name" value="WD40"/>
</dbReference>
<name>A0A143BHI9_9BACT</name>
<proteinExistence type="predicted"/>
<dbReference type="EMBL" id="CP011454">
    <property type="protein sequence ID" value="AMW04063.1"/>
    <property type="molecule type" value="Genomic_DNA"/>
</dbReference>
<dbReference type="OrthoDB" id="9812921at2"/>
<dbReference type="InterPro" id="IPR001375">
    <property type="entry name" value="Peptidase_S9_cat"/>
</dbReference>
<feature type="domain" description="Peptidase S9 prolyl oligopeptidase catalytic" evidence="4">
    <location>
        <begin position="458"/>
        <end position="662"/>
    </location>
</feature>
<protein>
    <submittedName>
        <fullName evidence="5">Peptidase S9</fullName>
    </submittedName>
</protein>
<accession>A0A143BHI9</accession>
<keyword evidence="3" id="KW-0732">Signal</keyword>
<dbReference type="Proteomes" id="UP000076404">
    <property type="component" value="Chromosome"/>
</dbReference>
<dbReference type="SUPFAM" id="SSF53474">
    <property type="entry name" value="alpha/beta-Hydrolases"/>
    <property type="match status" value="1"/>
</dbReference>
<keyword evidence="2" id="KW-0720">Serine protease</keyword>
<dbReference type="PANTHER" id="PTHR42776">
    <property type="entry name" value="SERINE PEPTIDASE S9 FAMILY MEMBER"/>
    <property type="match status" value="1"/>
</dbReference>
<dbReference type="GO" id="GO:0004252">
    <property type="term" value="F:serine-type endopeptidase activity"/>
    <property type="evidence" value="ECO:0007669"/>
    <property type="project" value="TreeGrafter"/>
</dbReference>
<evidence type="ECO:0000313" key="5">
    <source>
        <dbReference type="EMBL" id="AMW04063.1"/>
    </source>
</evidence>
<dbReference type="Pfam" id="PF00326">
    <property type="entry name" value="Peptidase_S9"/>
    <property type="match status" value="1"/>
</dbReference>
<dbReference type="STRING" id="1379270.GEMMAAP_02840"/>
<organism evidence="5 6">
    <name type="scientific">Gemmatimonas phototrophica</name>
    <dbReference type="NCBI Taxonomy" id="1379270"/>
    <lineage>
        <taxon>Bacteria</taxon>
        <taxon>Pseudomonadati</taxon>
        <taxon>Gemmatimonadota</taxon>
        <taxon>Gemmatimonadia</taxon>
        <taxon>Gemmatimonadales</taxon>
        <taxon>Gemmatimonadaceae</taxon>
        <taxon>Gemmatimonas</taxon>
    </lineage>
</organism>
<dbReference type="PANTHER" id="PTHR42776:SF27">
    <property type="entry name" value="DIPEPTIDYL PEPTIDASE FAMILY MEMBER 6"/>
    <property type="match status" value="1"/>
</dbReference>
<keyword evidence="1" id="KW-0378">Hydrolase</keyword>
<feature type="chain" id="PRO_5007506850" evidence="3">
    <location>
        <begin position="20"/>
        <end position="667"/>
    </location>
</feature>
<dbReference type="InterPro" id="IPR029058">
    <property type="entry name" value="AB_hydrolase_fold"/>
</dbReference>
<sequence length="667" mass="73092">MRLLPLQLLTVLAPLIVAAQPASPRPLRSADIYKFRDVGAGRISPDGQWVAYTITTVDSAKDRSDSDVWMVSWDGTRTLKMAGSPEGESNPRWSPDNRYLSFVSGRFESKGGQIWLLDRAGGEAVRLTDLKGGVAEYEWSPDGSRIVVVSHDPDPEESKPDSLKNKNPKPIVVDRFAFKRDGDGYLDRRRDHVWVVDVSTKKAVQITTGDYDDRQARWSPDGKRLAFVSERAAADADRANNSDIYVVDATPGATPVRLTTWNGPDASPAWSPDGASIAYLQASEPQLSAYAQNTIAIVPSAGGAARLLATTLDRDVSALTWTADGTGLRFLLGDDRAQHLAQVEVNGGAVTRLVDGRRVVTAYDVASSGRVVLNTGTARRSAEVHAWDNAALRTLTHVNDSVFAQLQVATTEDVQFKNKDGLTVGALLVKPAGFDPSKKYPMLLRIHGGPNGQDQHLFNFERELFAANGYVVLAVNYRGSSGRGQGWKKAIFADWGNKEVQDLLAGVDHVISLGFVDPTRLGIGGWSYGGILTDYTIATTTRFKAATSGAGSALQTSMYGTDQYIYQYENELGAPWKNPKLWEKLSYPFYKADRITTPTLYMGGEKDFNVPISGSEQMYQALKSVGVPTQLVVYPGQFHGISRPSFVKDRYDRYLGWYGQYLMGITP</sequence>
<dbReference type="AlphaFoldDB" id="A0A143BHI9"/>